<dbReference type="EMBL" id="CP014501">
    <property type="protein sequence ID" value="ANB12368.1"/>
    <property type="molecule type" value="Genomic_DNA"/>
</dbReference>
<reference evidence="10 11" key="1">
    <citation type="submission" date="2016-02" db="EMBL/GenBank/DDBJ databases">
        <title>Complete genome sequence and transcriptome regulation of the pentose utilising yeast Sugiyamaella lignohabitans.</title>
        <authorList>
            <person name="Bellasio M."/>
            <person name="Peymann A."/>
            <person name="Valli M."/>
            <person name="Sipitzky M."/>
            <person name="Graf A."/>
            <person name="Sauer M."/>
            <person name="Marx H."/>
            <person name="Mattanovich D."/>
        </authorList>
    </citation>
    <scope>NUCLEOTIDE SEQUENCE [LARGE SCALE GENOMIC DNA]</scope>
    <source>
        <strain evidence="10 11">CBS 10342</strain>
    </source>
</reference>
<evidence type="ECO:0000256" key="5">
    <source>
        <dbReference type="ARBA" id="ARBA00023242"/>
    </source>
</evidence>
<organism evidence="10 11">
    <name type="scientific">Sugiyamaella lignohabitans</name>
    <dbReference type="NCBI Taxonomy" id="796027"/>
    <lineage>
        <taxon>Eukaryota</taxon>
        <taxon>Fungi</taxon>
        <taxon>Dikarya</taxon>
        <taxon>Ascomycota</taxon>
        <taxon>Saccharomycotina</taxon>
        <taxon>Dipodascomycetes</taxon>
        <taxon>Dipodascales</taxon>
        <taxon>Trichomonascaceae</taxon>
        <taxon>Sugiyamaella</taxon>
    </lineage>
</organism>
<evidence type="ECO:0000256" key="8">
    <source>
        <dbReference type="SAM" id="MobiDB-lite"/>
    </source>
</evidence>
<evidence type="ECO:0000256" key="2">
    <source>
        <dbReference type="ARBA" id="ARBA00022763"/>
    </source>
</evidence>
<keyword evidence="5" id="KW-0539">Nucleus</keyword>
<comment type="similarity">
    <text evidence="6">Belongs to the XRCC4-XLF family. XLF subfamily.</text>
</comment>
<dbReference type="InterPro" id="IPR038051">
    <property type="entry name" value="XRCC4-like_N_sf"/>
</dbReference>
<dbReference type="KEGG" id="slb:AWJ20_619"/>
<keyword evidence="3" id="KW-0238">DNA-binding</keyword>
<protein>
    <recommendedName>
        <fullName evidence="7">Non-homologous end-joining factor 1</fullName>
    </recommendedName>
</protein>
<evidence type="ECO:0000259" key="9">
    <source>
        <dbReference type="Pfam" id="PF09302"/>
    </source>
</evidence>
<dbReference type="AlphaFoldDB" id="A0A161HKP9"/>
<keyword evidence="2" id="KW-0227">DNA damage</keyword>
<dbReference type="InterPro" id="IPR015381">
    <property type="entry name" value="XLF-like_N"/>
</dbReference>
<evidence type="ECO:0000313" key="11">
    <source>
        <dbReference type="Proteomes" id="UP000189580"/>
    </source>
</evidence>
<dbReference type="GeneID" id="30037671"/>
<evidence type="ECO:0000256" key="6">
    <source>
        <dbReference type="ARBA" id="ARBA00025747"/>
    </source>
</evidence>
<proteinExistence type="inferred from homology"/>
<dbReference type="GO" id="GO:0032807">
    <property type="term" value="C:DNA ligase IV complex"/>
    <property type="evidence" value="ECO:0007669"/>
    <property type="project" value="TreeGrafter"/>
</dbReference>
<evidence type="ECO:0000256" key="3">
    <source>
        <dbReference type="ARBA" id="ARBA00023125"/>
    </source>
</evidence>
<evidence type="ECO:0000256" key="4">
    <source>
        <dbReference type="ARBA" id="ARBA00023204"/>
    </source>
</evidence>
<feature type="region of interest" description="Disordered" evidence="8">
    <location>
        <begin position="233"/>
        <end position="256"/>
    </location>
</feature>
<feature type="domain" description="XLF-like N-terminal" evidence="9">
    <location>
        <begin position="13"/>
        <end position="131"/>
    </location>
</feature>
<dbReference type="PANTHER" id="PTHR32235">
    <property type="entry name" value="NON-HOMOLOGOUS END-JOINING FACTOR 1"/>
    <property type="match status" value="1"/>
</dbReference>
<dbReference type="InterPro" id="IPR052287">
    <property type="entry name" value="NHEJ_factor"/>
</dbReference>
<dbReference type="RefSeq" id="XP_018734845.1">
    <property type="nucleotide sequence ID" value="XM_018882569.1"/>
</dbReference>
<dbReference type="GO" id="GO:0006303">
    <property type="term" value="P:double-strand break repair via nonhomologous end joining"/>
    <property type="evidence" value="ECO:0007669"/>
    <property type="project" value="TreeGrafter"/>
</dbReference>
<evidence type="ECO:0000256" key="1">
    <source>
        <dbReference type="ARBA" id="ARBA00004123"/>
    </source>
</evidence>
<evidence type="ECO:0000256" key="7">
    <source>
        <dbReference type="ARBA" id="ARBA00044529"/>
    </source>
</evidence>
<accession>A0A161HKP9</accession>
<dbReference type="PANTHER" id="PTHR32235:SF1">
    <property type="entry name" value="NON-HOMOLOGOUS END-JOINING FACTOR 1"/>
    <property type="match status" value="1"/>
</dbReference>
<dbReference type="Gene3D" id="2.170.210.10">
    <property type="entry name" value="DNA double-strand break repair and VJ recombination XRCC4, N-terminal"/>
    <property type="match status" value="1"/>
</dbReference>
<dbReference type="Proteomes" id="UP000189580">
    <property type="component" value="Chromosome a"/>
</dbReference>
<name>A0A161HKP9_9ASCO</name>
<keyword evidence="4" id="KW-0234">DNA repair</keyword>
<dbReference type="CDD" id="cd22285">
    <property type="entry name" value="HD_XLF_N"/>
    <property type="match status" value="1"/>
</dbReference>
<comment type="subcellular location">
    <subcellularLocation>
        <location evidence="1">Nucleus</location>
    </subcellularLocation>
</comment>
<dbReference type="Pfam" id="PF09302">
    <property type="entry name" value="XLF"/>
    <property type="match status" value="1"/>
</dbReference>
<gene>
    <name evidence="10" type="ORF">AWJ20_619</name>
</gene>
<dbReference type="GO" id="GO:0045027">
    <property type="term" value="F:DNA end binding"/>
    <property type="evidence" value="ECO:0007669"/>
    <property type="project" value="TreeGrafter"/>
</dbReference>
<evidence type="ECO:0000313" key="10">
    <source>
        <dbReference type="EMBL" id="ANB12368.1"/>
    </source>
</evidence>
<keyword evidence="11" id="KW-1185">Reference proteome</keyword>
<sequence length="256" mass="28350">MSELLLASSSLEWSVLKFKGDDTNLSSQGKLLYAFDTRQSGGYTFYLTDLATIWHEEESVDGVIRRARDACPFDVDNPGQIQFLLDTVKTSLDDGRDVDLKWSDHETRTLTVTKDLSPIPTPIEWTFSLKRKDSRSSIAILGGFSLSLLATIMSLNAKVQSLEGLLYGKDYHIDELKELASRKYIPRKHAPAYKHYDKANSMTPAANPGGIPSILKSGLQLAQEYRVAVHDSTANQDELQTNGSSKPVSTAMISTC</sequence>